<sequence length="246" mass="27703">MNAGQSVNLMDYVFGMLEQYANKLEEEVQERTRELEGENRKLGILLYRMMPRAGTPLPGWKALQAVLNKIHISKATHTLLSANFDGYIMESRGEVIIKIFARLLVEPWHVTMEPPRLLTSLRRRLRRKTGATLNQSPEQRAVLSRNGVRNDVPMLCGSGHWIASVDAKIPTKGVTCTGFWPCQFSMERSAPRSLVWDIKRRLLHSLLQQLDKACNYGLGSCLSVTEGPANFCSKIGTSATTRFKTV</sequence>
<keyword evidence="1" id="KW-0547">Nucleotide-binding</keyword>
<evidence type="ECO:0000256" key="1">
    <source>
        <dbReference type="ARBA" id="ARBA00022741"/>
    </source>
</evidence>
<dbReference type="PANTHER" id="PTHR11920:SF501">
    <property type="entry name" value="GUANYLATE CYCLASE 32E"/>
    <property type="match status" value="1"/>
</dbReference>
<proteinExistence type="predicted"/>
<reference evidence="4" key="1">
    <citation type="submission" date="2022-11" db="UniProtKB">
        <authorList>
            <consortium name="WormBaseParasite"/>
        </authorList>
    </citation>
    <scope>IDENTIFICATION</scope>
</reference>
<dbReference type="GO" id="GO:0000166">
    <property type="term" value="F:nucleotide binding"/>
    <property type="evidence" value="ECO:0007669"/>
    <property type="project" value="UniProtKB-KW"/>
</dbReference>
<dbReference type="InterPro" id="IPR050401">
    <property type="entry name" value="Cyclic_nucleotide_synthase"/>
</dbReference>
<keyword evidence="2" id="KW-0456">Lyase</keyword>
<dbReference type="Gene3D" id="6.10.250.780">
    <property type="match status" value="1"/>
</dbReference>
<protein>
    <submittedName>
        <fullName evidence="4">Uncharacterized protein</fullName>
    </submittedName>
</protein>
<organism evidence="3 4">
    <name type="scientific">Globodera rostochiensis</name>
    <name type="common">Golden nematode worm</name>
    <name type="synonym">Heterodera rostochiensis</name>
    <dbReference type="NCBI Taxonomy" id="31243"/>
    <lineage>
        <taxon>Eukaryota</taxon>
        <taxon>Metazoa</taxon>
        <taxon>Ecdysozoa</taxon>
        <taxon>Nematoda</taxon>
        <taxon>Chromadorea</taxon>
        <taxon>Rhabditida</taxon>
        <taxon>Tylenchina</taxon>
        <taxon>Tylenchomorpha</taxon>
        <taxon>Tylenchoidea</taxon>
        <taxon>Heteroderidae</taxon>
        <taxon>Heteroderinae</taxon>
        <taxon>Globodera</taxon>
    </lineage>
</organism>
<dbReference type="Proteomes" id="UP000887572">
    <property type="component" value="Unplaced"/>
</dbReference>
<dbReference type="GO" id="GO:0001653">
    <property type="term" value="F:peptide receptor activity"/>
    <property type="evidence" value="ECO:0007669"/>
    <property type="project" value="TreeGrafter"/>
</dbReference>
<dbReference type="PANTHER" id="PTHR11920">
    <property type="entry name" value="GUANYLYL CYCLASE"/>
    <property type="match status" value="1"/>
</dbReference>
<dbReference type="GO" id="GO:0005886">
    <property type="term" value="C:plasma membrane"/>
    <property type="evidence" value="ECO:0007669"/>
    <property type="project" value="TreeGrafter"/>
</dbReference>
<evidence type="ECO:0000256" key="2">
    <source>
        <dbReference type="ARBA" id="ARBA00023239"/>
    </source>
</evidence>
<dbReference type="GO" id="GO:0007168">
    <property type="term" value="P:receptor guanylyl cyclase signaling pathway"/>
    <property type="evidence" value="ECO:0007669"/>
    <property type="project" value="TreeGrafter"/>
</dbReference>
<keyword evidence="3" id="KW-1185">Reference proteome</keyword>
<evidence type="ECO:0000313" key="3">
    <source>
        <dbReference type="Proteomes" id="UP000887572"/>
    </source>
</evidence>
<accession>A0A914I7P0</accession>
<dbReference type="WBParaSite" id="Gr19_v10_g8053.t1">
    <property type="protein sequence ID" value="Gr19_v10_g8053.t1"/>
    <property type="gene ID" value="Gr19_v10_g8053"/>
</dbReference>
<name>A0A914I7P0_GLORO</name>
<evidence type="ECO:0000313" key="4">
    <source>
        <dbReference type="WBParaSite" id="Gr19_v10_g8053.t1"/>
    </source>
</evidence>
<dbReference type="GO" id="GO:0004383">
    <property type="term" value="F:guanylate cyclase activity"/>
    <property type="evidence" value="ECO:0007669"/>
    <property type="project" value="TreeGrafter"/>
</dbReference>
<dbReference type="AlphaFoldDB" id="A0A914I7P0"/>
<dbReference type="GO" id="GO:0004016">
    <property type="term" value="F:adenylate cyclase activity"/>
    <property type="evidence" value="ECO:0007669"/>
    <property type="project" value="TreeGrafter"/>
</dbReference>